<reference evidence="1 2" key="1">
    <citation type="submission" date="2020-07" db="EMBL/GenBank/DDBJ databases">
        <title>Comparative genomics of pyrophilous fungi reveals a link between fire events and developmental genes.</title>
        <authorList>
            <consortium name="DOE Joint Genome Institute"/>
            <person name="Steindorff A.S."/>
            <person name="Carver A."/>
            <person name="Calhoun S."/>
            <person name="Stillman K."/>
            <person name="Liu H."/>
            <person name="Lipzen A."/>
            <person name="Pangilinan J."/>
            <person name="Labutti K."/>
            <person name="Bruns T.D."/>
            <person name="Grigoriev I.V."/>
        </authorList>
    </citation>
    <scope>NUCLEOTIDE SEQUENCE [LARGE SCALE GENOMIC DNA]</scope>
    <source>
        <strain evidence="1 2">CBS 144469</strain>
    </source>
</reference>
<dbReference type="Proteomes" id="UP000521943">
    <property type="component" value="Unassembled WGS sequence"/>
</dbReference>
<evidence type="ECO:0000313" key="2">
    <source>
        <dbReference type="Proteomes" id="UP000521943"/>
    </source>
</evidence>
<name>A0A8H6HP66_9AGAR</name>
<organism evidence="1 2">
    <name type="scientific">Ephemerocybe angulata</name>
    <dbReference type="NCBI Taxonomy" id="980116"/>
    <lineage>
        <taxon>Eukaryota</taxon>
        <taxon>Fungi</taxon>
        <taxon>Dikarya</taxon>
        <taxon>Basidiomycota</taxon>
        <taxon>Agaricomycotina</taxon>
        <taxon>Agaricomycetes</taxon>
        <taxon>Agaricomycetidae</taxon>
        <taxon>Agaricales</taxon>
        <taxon>Agaricineae</taxon>
        <taxon>Psathyrellaceae</taxon>
        <taxon>Ephemerocybe</taxon>
    </lineage>
</organism>
<dbReference type="EMBL" id="JACGCI010000064">
    <property type="protein sequence ID" value="KAF6749281.1"/>
    <property type="molecule type" value="Genomic_DNA"/>
</dbReference>
<proteinExistence type="predicted"/>
<dbReference type="SUPFAM" id="SSF56112">
    <property type="entry name" value="Protein kinase-like (PK-like)"/>
    <property type="match status" value="1"/>
</dbReference>
<dbReference type="AlphaFoldDB" id="A0A8H6HP66"/>
<dbReference type="Gene3D" id="1.10.510.10">
    <property type="entry name" value="Transferase(Phosphotransferase) domain 1"/>
    <property type="match status" value="1"/>
</dbReference>
<protein>
    <recommendedName>
        <fullName evidence="3">Protein kinase domain-containing protein</fullName>
    </recommendedName>
</protein>
<gene>
    <name evidence="1" type="ORF">DFP72DRAFT_1142884</name>
</gene>
<dbReference type="InterPro" id="IPR011009">
    <property type="entry name" value="Kinase-like_dom_sf"/>
</dbReference>
<sequence>MGNWYSTTQPERLGLDANWLNTAEWQSLATSFASKGYHLYKYDAKRRRAYPPDAERNLDSEYPYARIVEDCSADKEARLEFPVSRGMRVWPARDSLGHEVMIRLITKAGDPPDEWLIYKKLQEIFDDPRNHTLPAVAEAFYECCAFVVTPRWDTNAIGRTEIFYDNLAQILDMTETFLEGLEFLHENRIAHCNIREENMVMNALTDMYQGYHHLRDRAEVQYAFIDFGSAIIFPEDTDISQALIPRPVDASILDEGTTKQEMYNPFTEDVRLLMRVLQNHVRHIDCQVRGIESLFRNVLKPTSRPTASGTLASLRKIRQVYSESHLASSPKYLFWEPDGRHTPLKRFSPKLYAAYKYL</sequence>
<evidence type="ECO:0008006" key="3">
    <source>
        <dbReference type="Google" id="ProtNLM"/>
    </source>
</evidence>
<dbReference type="OrthoDB" id="3224178at2759"/>
<keyword evidence="2" id="KW-1185">Reference proteome</keyword>
<evidence type="ECO:0000313" key="1">
    <source>
        <dbReference type="EMBL" id="KAF6749281.1"/>
    </source>
</evidence>
<accession>A0A8H6HP66</accession>
<comment type="caution">
    <text evidence="1">The sequence shown here is derived from an EMBL/GenBank/DDBJ whole genome shotgun (WGS) entry which is preliminary data.</text>
</comment>